<keyword evidence="2" id="KW-1185">Reference proteome</keyword>
<dbReference type="EMBL" id="ASPP01042134">
    <property type="protein sequence ID" value="ETO00052.1"/>
    <property type="molecule type" value="Genomic_DNA"/>
</dbReference>
<dbReference type="AlphaFoldDB" id="X6LFY4"/>
<organism evidence="1 2">
    <name type="scientific">Reticulomyxa filosa</name>
    <dbReference type="NCBI Taxonomy" id="46433"/>
    <lineage>
        <taxon>Eukaryota</taxon>
        <taxon>Sar</taxon>
        <taxon>Rhizaria</taxon>
        <taxon>Retaria</taxon>
        <taxon>Foraminifera</taxon>
        <taxon>Monothalamids</taxon>
        <taxon>Reticulomyxidae</taxon>
        <taxon>Reticulomyxa</taxon>
    </lineage>
</organism>
<dbReference type="Proteomes" id="UP000023152">
    <property type="component" value="Unassembled WGS sequence"/>
</dbReference>
<feature type="non-terminal residue" evidence="1">
    <location>
        <position position="1"/>
    </location>
</feature>
<reference evidence="1 2" key="1">
    <citation type="journal article" date="2013" name="Curr. Biol.">
        <title>The Genome of the Foraminiferan Reticulomyxa filosa.</title>
        <authorList>
            <person name="Glockner G."/>
            <person name="Hulsmann N."/>
            <person name="Schleicher M."/>
            <person name="Noegel A.A."/>
            <person name="Eichinger L."/>
            <person name="Gallinger C."/>
            <person name="Pawlowski J."/>
            <person name="Sierra R."/>
            <person name="Euteneuer U."/>
            <person name="Pillet L."/>
            <person name="Moustafa A."/>
            <person name="Platzer M."/>
            <person name="Groth M."/>
            <person name="Szafranski K."/>
            <person name="Schliwa M."/>
        </authorList>
    </citation>
    <scope>NUCLEOTIDE SEQUENCE [LARGE SCALE GENOMIC DNA]</scope>
</reference>
<protein>
    <submittedName>
        <fullName evidence="1">Uncharacterized protein</fullName>
    </submittedName>
</protein>
<evidence type="ECO:0000313" key="1">
    <source>
        <dbReference type="EMBL" id="ETO00052.1"/>
    </source>
</evidence>
<comment type="caution">
    <text evidence="1">The sequence shown here is derived from an EMBL/GenBank/DDBJ whole genome shotgun (WGS) entry which is preliminary data.</text>
</comment>
<evidence type="ECO:0000313" key="2">
    <source>
        <dbReference type="Proteomes" id="UP000023152"/>
    </source>
</evidence>
<proteinExistence type="predicted"/>
<name>X6LFY4_RETFI</name>
<accession>X6LFY4</accession>
<sequence>KKKTVNHYKAHSEIRILKSPQLKGINKEDINVKNDITLKIIKFVCKFNPKEIYITISQEFEIYISYANNNDNKKKKDNNFQMK</sequence>
<gene>
    <name evidence="1" type="ORF">RFI_37407</name>
</gene>